<feature type="signal peptide" evidence="1">
    <location>
        <begin position="1"/>
        <end position="28"/>
    </location>
</feature>
<proteinExistence type="predicted"/>
<organism evidence="2 3">
    <name type="scientific">Phialocephala subalpina</name>
    <dbReference type="NCBI Taxonomy" id="576137"/>
    <lineage>
        <taxon>Eukaryota</taxon>
        <taxon>Fungi</taxon>
        <taxon>Dikarya</taxon>
        <taxon>Ascomycota</taxon>
        <taxon>Pezizomycotina</taxon>
        <taxon>Leotiomycetes</taxon>
        <taxon>Helotiales</taxon>
        <taxon>Mollisiaceae</taxon>
        <taxon>Phialocephala</taxon>
        <taxon>Phialocephala fortinii species complex</taxon>
    </lineage>
</organism>
<sequence length="269" mass="28520">MWRMSSSKSSPLPLIITVVALLAATALSDNTTDALVLFYPSSTCEGTGIGTTIAPDTCTDRSSDKIGFKIQEDALCANGTAALWAIYHLPGCNDTLSYQGTFYGIPGTLPTQVFNLCLNNAYGSFAFWCNGSDAVTAQGNPPSPAGSISIYDDATCGTSQSILSLPIQLNISQCYANLSSSLYSWEPAKCPGDGTGNGTANLYMYQDDGCSDDRNMSYALPAIWKGKPTCWNTTSIKSIQYKCNGVAREVRLGSAFLAGFASLAILYSL</sequence>
<protein>
    <recommendedName>
        <fullName evidence="4">Cyanovirin-N domain-containing protein</fullName>
    </recommendedName>
</protein>
<dbReference type="AlphaFoldDB" id="A0A1L7X280"/>
<evidence type="ECO:0008006" key="4">
    <source>
        <dbReference type="Google" id="ProtNLM"/>
    </source>
</evidence>
<name>A0A1L7X280_9HELO</name>
<dbReference type="Proteomes" id="UP000184330">
    <property type="component" value="Unassembled WGS sequence"/>
</dbReference>
<gene>
    <name evidence="2" type="ORF">PAC_09025</name>
</gene>
<evidence type="ECO:0000256" key="1">
    <source>
        <dbReference type="SAM" id="SignalP"/>
    </source>
</evidence>
<dbReference type="OrthoDB" id="4767222at2759"/>
<accession>A0A1L7X280</accession>
<dbReference type="EMBL" id="FJOG01000013">
    <property type="protein sequence ID" value="CZR59133.1"/>
    <property type="molecule type" value="Genomic_DNA"/>
</dbReference>
<reference evidence="2 3" key="1">
    <citation type="submission" date="2016-03" db="EMBL/GenBank/DDBJ databases">
        <authorList>
            <person name="Ploux O."/>
        </authorList>
    </citation>
    <scope>NUCLEOTIDE SEQUENCE [LARGE SCALE GENOMIC DNA]</scope>
    <source>
        <strain evidence="2 3">UAMH 11012</strain>
    </source>
</reference>
<feature type="chain" id="PRO_5012092171" description="Cyanovirin-N domain-containing protein" evidence="1">
    <location>
        <begin position="29"/>
        <end position="269"/>
    </location>
</feature>
<evidence type="ECO:0000313" key="2">
    <source>
        <dbReference type="EMBL" id="CZR59133.1"/>
    </source>
</evidence>
<keyword evidence="1" id="KW-0732">Signal</keyword>
<keyword evidence="3" id="KW-1185">Reference proteome</keyword>
<evidence type="ECO:0000313" key="3">
    <source>
        <dbReference type="Proteomes" id="UP000184330"/>
    </source>
</evidence>